<dbReference type="SMART" id="SM00421">
    <property type="entry name" value="HTH_LUXR"/>
    <property type="match status" value="1"/>
</dbReference>
<dbReference type="HOGENOM" id="CLU_000445_90_4_5"/>
<dbReference type="SUPFAM" id="SSF52172">
    <property type="entry name" value="CheY-like"/>
    <property type="match status" value="1"/>
</dbReference>
<dbReference type="InterPro" id="IPR036388">
    <property type="entry name" value="WH-like_DNA-bd_sf"/>
</dbReference>
<keyword evidence="4" id="KW-0238">DNA-binding</keyword>
<dbReference type="InterPro" id="IPR011006">
    <property type="entry name" value="CheY-like_superfamily"/>
</dbReference>
<evidence type="ECO:0000259" key="8">
    <source>
        <dbReference type="PROSITE" id="PS50110"/>
    </source>
</evidence>
<dbReference type="EMBL" id="CP010803">
    <property type="protein sequence ID" value="AJY45858.1"/>
    <property type="molecule type" value="Genomic_DNA"/>
</dbReference>
<sequence>MQTGQAIVRIIDDDPEVRDSLSNLLKSAGFTATTFASPSELLQCEDLSRPGCIILDVRLAGASGLDFQQQLQARNIPRPVIIMTGYGDIPMTVKAMKAGAVDFLTKPFREQALLDSVASALRKDAAEQDLRQRNARLHERYGTLTTREREVCDLVITGRMNKQIAADLGISEVTVKLHRGNAMRKMEARSLADLVRKMEKLDRRDLAQ</sequence>
<dbReference type="PROSITE" id="PS50043">
    <property type="entry name" value="HTH_LUXR_2"/>
    <property type="match status" value="1"/>
</dbReference>
<dbReference type="SUPFAM" id="SSF46894">
    <property type="entry name" value="C-terminal effector domain of the bipartite response regulators"/>
    <property type="match status" value="1"/>
</dbReference>
<dbReference type="Pfam" id="PF00196">
    <property type="entry name" value="GerE"/>
    <property type="match status" value="1"/>
</dbReference>
<dbReference type="PROSITE" id="PS00622">
    <property type="entry name" value="HTH_LUXR_1"/>
    <property type="match status" value="1"/>
</dbReference>
<feature type="domain" description="Response regulatory" evidence="8">
    <location>
        <begin position="7"/>
        <end position="121"/>
    </location>
</feature>
<feature type="domain" description="HTH luxR-type" evidence="7">
    <location>
        <begin position="137"/>
        <end position="202"/>
    </location>
</feature>
<dbReference type="AlphaFoldDB" id="A0A0D5LRB2"/>
<protein>
    <recommendedName>
        <fullName evidence="11">Nodulation protein W</fullName>
    </recommendedName>
</protein>
<name>A0A0D5LRB2_MAREN</name>
<feature type="modified residue" description="4-aspartylphosphate" evidence="6">
    <location>
        <position position="56"/>
    </location>
</feature>
<evidence type="ECO:0000256" key="6">
    <source>
        <dbReference type="PROSITE-ProRule" id="PRU00169"/>
    </source>
</evidence>
<organism evidence="9 10">
    <name type="scientific">Martelella endophytica</name>
    <dbReference type="NCBI Taxonomy" id="1486262"/>
    <lineage>
        <taxon>Bacteria</taxon>
        <taxon>Pseudomonadati</taxon>
        <taxon>Pseudomonadota</taxon>
        <taxon>Alphaproteobacteria</taxon>
        <taxon>Hyphomicrobiales</taxon>
        <taxon>Aurantimonadaceae</taxon>
        <taxon>Martelella</taxon>
    </lineage>
</organism>
<evidence type="ECO:0000256" key="1">
    <source>
        <dbReference type="ARBA" id="ARBA00022553"/>
    </source>
</evidence>
<accession>A0A0D5LRB2</accession>
<dbReference type="Pfam" id="PF00072">
    <property type="entry name" value="Response_reg"/>
    <property type="match status" value="1"/>
</dbReference>
<dbReference type="SMART" id="SM00448">
    <property type="entry name" value="REC"/>
    <property type="match status" value="1"/>
</dbReference>
<dbReference type="GO" id="GO:0006355">
    <property type="term" value="P:regulation of DNA-templated transcription"/>
    <property type="evidence" value="ECO:0007669"/>
    <property type="project" value="InterPro"/>
</dbReference>
<evidence type="ECO:0000313" key="10">
    <source>
        <dbReference type="Proteomes" id="UP000032611"/>
    </source>
</evidence>
<reference evidence="9 10" key="1">
    <citation type="journal article" date="2015" name="Genome Announc.">
        <title>Complete genome sequence of Martelella endophytica YC6887, which has antifungal activity associated with a halophyte.</title>
        <authorList>
            <person name="Khan A."/>
            <person name="Khan H."/>
            <person name="Chung E.J."/>
            <person name="Hossain M.T."/>
            <person name="Chung Y.R."/>
        </authorList>
    </citation>
    <scope>NUCLEOTIDE SEQUENCE [LARGE SCALE GENOMIC DNA]</scope>
    <source>
        <strain evidence="9">YC6887</strain>
    </source>
</reference>
<dbReference type="InterPro" id="IPR016032">
    <property type="entry name" value="Sig_transdc_resp-reg_C-effctor"/>
</dbReference>
<dbReference type="PATRIC" id="fig|1486262.3.peg.1964"/>
<dbReference type="CDD" id="cd06170">
    <property type="entry name" value="LuxR_C_like"/>
    <property type="match status" value="1"/>
</dbReference>
<dbReference type="PROSITE" id="PS50110">
    <property type="entry name" value="RESPONSE_REGULATORY"/>
    <property type="match status" value="1"/>
</dbReference>
<evidence type="ECO:0000313" key="9">
    <source>
        <dbReference type="EMBL" id="AJY45858.1"/>
    </source>
</evidence>
<dbReference type="GO" id="GO:0003677">
    <property type="term" value="F:DNA binding"/>
    <property type="evidence" value="ECO:0007669"/>
    <property type="project" value="UniProtKB-KW"/>
</dbReference>
<evidence type="ECO:0000259" key="7">
    <source>
        <dbReference type="PROSITE" id="PS50043"/>
    </source>
</evidence>
<dbReference type="KEGG" id="mey:TM49_09490"/>
<dbReference type="Gene3D" id="1.10.10.10">
    <property type="entry name" value="Winged helix-like DNA-binding domain superfamily/Winged helix DNA-binding domain"/>
    <property type="match status" value="1"/>
</dbReference>
<dbReference type="PRINTS" id="PR00038">
    <property type="entry name" value="HTHLUXR"/>
</dbReference>
<keyword evidence="10" id="KW-1185">Reference proteome</keyword>
<gene>
    <name evidence="9" type="ORF">TM49_09490</name>
</gene>
<keyword evidence="2" id="KW-0902">Two-component regulatory system</keyword>
<evidence type="ECO:0000256" key="3">
    <source>
        <dbReference type="ARBA" id="ARBA00023015"/>
    </source>
</evidence>
<keyword evidence="3" id="KW-0805">Transcription regulation</keyword>
<dbReference type="FunFam" id="3.40.50.2300:FF:000018">
    <property type="entry name" value="DNA-binding transcriptional regulator NtrC"/>
    <property type="match status" value="1"/>
</dbReference>
<dbReference type="PANTHER" id="PTHR44688:SF16">
    <property type="entry name" value="DNA-BINDING TRANSCRIPTIONAL ACTIVATOR DEVR_DOSR"/>
    <property type="match status" value="1"/>
</dbReference>
<evidence type="ECO:0000256" key="4">
    <source>
        <dbReference type="ARBA" id="ARBA00023125"/>
    </source>
</evidence>
<dbReference type="CDD" id="cd17537">
    <property type="entry name" value="REC_FixJ"/>
    <property type="match status" value="1"/>
</dbReference>
<keyword evidence="5" id="KW-0804">Transcription</keyword>
<dbReference type="Proteomes" id="UP000032611">
    <property type="component" value="Chromosome"/>
</dbReference>
<evidence type="ECO:0000256" key="5">
    <source>
        <dbReference type="ARBA" id="ARBA00023163"/>
    </source>
</evidence>
<proteinExistence type="predicted"/>
<dbReference type="GO" id="GO:0000160">
    <property type="term" value="P:phosphorelay signal transduction system"/>
    <property type="evidence" value="ECO:0007669"/>
    <property type="project" value="UniProtKB-KW"/>
</dbReference>
<dbReference type="STRING" id="1486262.TM49_09490"/>
<dbReference type="RefSeq" id="WP_045680818.1">
    <property type="nucleotide sequence ID" value="NZ_CP010803.1"/>
</dbReference>
<dbReference type="PANTHER" id="PTHR44688">
    <property type="entry name" value="DNA-BINDING TRANSCRIPTIONAL ACTIVATOR DEVR_DOSR"/>
    <property type="match status" value="1"/>
</dbReference>
<evidence type="ECO:0008006" key="11">
    <source>
        <dbReference type="Google" id="ProtNLM"/>
    </source>
</evidence>
<keyword evidence="1 6" id="KW-0597">Phosphoprotein</keyword>
<dbReference type="OrthoDB" id="9782655at2"/>
<dbReference type="Gene3D" id="3.40.50.2300">
    <property type="match status" value="1"/>
</dbReference>
<dbReference type="InterPro" id="IPR000792">
    <property type="entry name" value="Tscrpt_reg_LuxR_C"/>
</dbReference>
<dbReference type="InterPro" id="IPR001789">
    <property type="entry name" value="Sig_transdc_resp-reg_receiver"/>
</dbReference>
<evidence type="ECO:0000256" key="2">
    <source>
        <dbReference type="ARBA" id="ARBA00023012"/>
    </source>
</evidence>